<evidence type="ECO:0000313" key="1">
    <source>
        <dbReference type="EMBL" id="OJD21238.1"/>
    </source>
</evidence>
<reference evidence="1 2" key="1">
    <citation type="submission" date="2015-08" db="EMBL/GenBank/DDBJ databases">
        <title>Emmonsia species relationships and genome sequence.</title>
        <authorList>
            <person name="Cuomo C.A."/>
            <person name="Schwartz I.S."/>
            <person name="Kenyon C."/>
            <person name="De Hoog G.S."/>
            <person name="Govender N.P."/>
            <person name="Botha A."/>
            <person name="Moreno L."/>
            <person name="De Vries M."/>
            <person name="Munoz J.F."/>
            <person name="Stielow J.B."/>
        </authorList>
    </citation>
    <scope>NUCLEOTIDE SEQUENCE [LARGE SCALE GENOMIC DNA]</scope>
    <source>
        <strain evidence="1 2">EI222</strain>
    </source>
</reference>
<name>A0A1J9PY20_9EURO</name>
<dbReference type="EMBL" id="LGTZ01001498">
    <property type="protein sequence ID" value="OJD21238.1"/>
    <property type="molecule type" value="Genomic_DNA"/>
</dbReference>
<keyword evidence="2" id="KW-1185">Reference proteome</keyword>
<dbReference type="Proteomes" id="UP000242791">
    <property type="component" value="Unassembled WGS sequence"/>
</dbReference>
<sequence>MYIRTRQTARTRRPTRTAGDNIRVVARADRFGLTACLRRTEEGTAVESGWTSALSLCQCYGLLRTAAVEEAEVCIIIIIITVVELRSMEGKGICIVGTGWGEKQQREE</sequence>
<dbReference type="AlphaFoldDB" id="A0A1J9PY20"/>
<dbReference type="VEuPathDB" id="FungiDB:ACJ73_07426"/>
<protein>
    <submittedName>
        <fullName evidence="1">Uncharacterized protein</fullName>
    </submittedName>
</protein>
<gene>
    <name evidence="1" type="ORF">ACJ73_07426</name>
</gene>
<proteinExistence type="predicted"/>
<comment type="caution">
    <text evidence="1">The sequence shown here is derived from an EMBL/GenBank/DDBJ whole genome shotgun (WGS) entry which is preliminary data.</text>
</comment>
<accession>A0A1J9PY20</accession>
<evidence type="ECO:0000313" key="2">
    <source>
        <dbReference type="Proteomes" id="UP000242791"/>
    </source>
</evidence>
<organism evidence="1 2">
    <name type="scientific">Blastomyces percursus</name>
    <dbReference type="NCBI Taxonomy" id="1658174"/>
    <lineage>
        <taxon>Eukaryota</taxon>
        <taxon>Fungi</taxon>
        <taxon>Dikarya</taxon>
        <taxon>Ascomycota</taxon>
        <taxon>Pezizomycotina</taxon>
        <taxon>Eurotiomycetes</taxon>
        <taxon>Eurotiomycetidae</taxon>
        <taxon>Onygenales</taxon>
        <taxon>Ajellomycetaceae</taxon>
        <taxon>Blastomyces</taxon>
    </lineage>
</organism>